<gene>
    <name evidence="8" type="ORF">niasHT_016686</name>
</gene>
<dbReference type="InterPro" id="IPR027417">
    <property type="entry name" value="P-loop_NTPase"/>
</dbReference>
<dbReference type="Proteomes" id="UP001620626">
    <property type="component" value="Unassembled WGS sequence"/>
</dbReference>
<dbReference type="SUPFAM" id="SSF52540">
    <property type="entry name" value="P-loop containing nucleoside triphosphate hydrolases"/>
    <property type="match status" value="1"/>
</dbReference>
<dbReference type="CDD" id="cd18791">
    <property type="entry name" value="SF2_C_RHA"/>
    <property type="match status" value="1"/>
</dbReference>
<dbReference type="FunFam" id="3.40.50.300:FF:000725">
    <property type="entry name" value="probable ATP-dependent RNA helicase DHX34"/>
    <property type="match status" value="1"/>
</dbReference>
<dbReference type="PANTHER" id="PTHR18934">
    <property type="entry name" value="ATP-DEPENDENT RNA HELICASE"/>
    <property type="match status" value="1"/>
</dbReference>
<dbReference type="AlphaFoldDB" id="A0ABD2KUR6"/>
<accession>A0ABD2KUR6</accession>
<dbReference type="InterPro" id="IPR014001">
    <property type="entry name" value="Helicase_ATP-bd"/>
</dbReference>
<keyword evidence="1" id="KW-0547">Nucleotide-binding</keyword>
<evidence type="ECO:0000256" key="1">
    <source>
        <dbReference type="ARBA" id="ARBA00022741"/>
    </source>
</evidence>
<dbReference type="PROSITE" id="PS51194">
    <property type="entry name" value="HELICASE_CTER"/>
    <property type="match status" value="1"/>
</dbReference>
<name>A0ABD2KUR6_9BILA</name>
<dbReference type="FunFam" id="3.40.50.300:FF:004714">
    <property type="entry name" value="DEAD/DEAH box helicase"/>
    <property type="match status" value="1"/>
</dbReference>
<dbReference type="Pfam" id="PF07717">
    <property type="entry name" value="OB_NTP_bind"/>
    <property type="match status" value="1"/>
</dbReference>
<keyword evidence="2" id="KW-0378">Hydrolase</keyword>
<dbReference type="InterPro" id="IPR011545">
    <property type="entry name" value="DEAD/DEAH_box_helicase_dom"/>
</dbReference>
<dbReference type="GO" id="GO:0005524">
    <property type="term" value="F:ATP binding"/>
    <property type="evidence" value="ECO:0007669"/>
    <property type="project" value="UniProtKB-KW"/>
</dbReference>
<dbReference type="Pfam" id="PF00270">
    <property type="entry name" value="DEAD"/>
    <property type="match status" value="1"/>
</dbReference>
<proteinExistence type="predicted"/>
<dbReference type="Pfam" id="PF00271">
    <property type="entry name" value="Helicase_C"/>
    <property type="match status" value="1"/>
</dbReference>
<organism evidence="8 9">
    <name type="scientific">Heterodera trifolii</name>
    <dbReference type="NCBI Taxonomy" id="157864"/>
    <lineage>
        <taxon>Eukaryota</taxon>
        <taxon>Metazoa</taxon>
        <taxon>Ecdysozoa</taxon>
        <taxon>Nematoda</taxon>
        <taxon>Chromadorea</taxon>
        <taxon>Rhabditida</taxon>
        <taxon>Tylenchina</taxon>
        <taxon>Tylenchomorpha</taxon>
        <taxon>Tylenchoidea</taxon>
        <taxon>Heteroderidae</taxon>
        <taxon>Heteroderinae</taxon>
        <taxon>Heterodera</taxon>
    </lineage>
</organism>
<evidence type="ECO:0000313" key="8">
    <source>
        <dbReference type="EMBL" id="KAL3106564.1"/>
    </source>
</evidence>
<dbReference type="InterPro" id="IPR011709">
    <property type="entry name" value="DEAD-box_helicase_OB_fold"/>
</dbReference>
<feature type="compositionally biased region" description="Basic and acidic residues" evidence="5">
    <location>
        <begin position="1063"/>
        <end position="1082"/>
    </location>
</feature>
<keyword evidence="4" id="KW-0067">ATP-binding</keyword>
<dbReference type="SMART" id="SM00847">
    <property type="entry name" value="HA2"/>
    <property type="match status" value="1"/>
</dbReference>
<feature type="domain" description="Helicase ATP-binding" evidence="6">
    <location>
        <begin position="161"/>
        <end position="321"/>
    </location>
</feature>
<dbReference type="Gene3D" id="3.40.50.300">
    <property type="entry name" value="P-loop containing nucleotide triphosphate hydrolases"/>
    <property type="match status" value="2"/>
</dbReference>
<dbReference type="GO" id="GO:0004386">
    <property type="term" value="F:helicase activity"/>
    <property type="evidence" value="ECO:0007669"/>
    <property type="project" value="UniProtKB-KW"/>
</dbReference>
<dbReference type="EMBL" id="JBICBT010000646">
    <property type="protein sequence ID" value="KAL3106564.1"/>
    <property type="molecule type" value="Genomic_DNA"/>
</dbReference>
<dbReference type="PROSITE" id="PS51192">
    <property type="entry name" value="HELICASE_ATP_BIND_1"/>
    <property type="match status" value="1"/>
</dbReference>
<evidence type="ECO:0008006" key="10">
    <source>
        <dbReference type="Google" id="ProtNLM"/>
    </source>
</evidence>
<dbReference type="GO" id="GO:0016787">
    <property type="term" value="F:hydrolase activity"/>
    <property type="evidence" value="ECO:0007669"/>
    <property type="project" value="UniProtKB-KW"/>
</dbReference>
<dbReference type="SMART" id="SM00490">
    <property type="entry name" value="HELICc"/>
    <property type="match status" value="1"/>
</dbReference>
<keyword evidence="3" id="KW-0347">Helicase</keyword>
<feature type="domain" description="Helicase C-terminal" evidence="7">
    <location>
        <begin position="359"/>
        <end position="527"/>
    </location>
</feature>
<evidence type="ECO:0000256" key="4">
    <source>
        <dbReference type="ARBA" id="ARBA00022840"/>
    </source>
</evidence>
<dbReference type="SMART" id="SM00487">
    <property type="entry name" value="DEXDc"/>
    <property type="match status" value="1"/>
</dbReference>
<dbReference type="InterPro" id="IPR001650">
    <property type="entry name" value="Helicase_C-like"/>
</dbReference>
<sequence length="1082" mass="123633">MSADWVQYKQQLLRAYFSSSSPIAPPDSPFHKEFLAFLARCEAKVVASSSASVQRDVKKLDDDQLSSASADPSDWAAVPCNSNGVPSGPYSKYFSSSVRLSDKVVDRFQLMRNVPADAVRQFEHLIGLYYRFRNARNFKKLKKLKQSQLELPIYQSRTEILEKLEENQIIIIAGDTGCGKSTQLPQYLLNAGYAKIACTQPRRIACTALAQRVACELLKQFDSHIAYQTRFDKTKTSATRMLFLTEGVLLRQMVDDPGLQRYDVVILDEVHERNISGDLLVALLRSACQRRSDLKLVLMSATINIDLFQGYFPEAPVISVPGRLYPIELRYMPPLIREVDTSKRAVRIDPGPFVNILQLIDKKYPSTERGDVLVFLNGISEISIVAEACKEFAEFTKRWIVLILHSTLSVEEQQKVFDLAPMGVRKCILSTNIAETSVTIDEIRFVIDSGKENLMRYDPSVRTHRLTESWIAKASANQRKGRAGRTGPGVCFRLYSEEEFTKMEDFTLPEIKRVALDSLVIQILDMNLHIDVRDFPFLERPDMRTLNETLEALKAQGVVDTHSERTLTPLGIILAKLPVDVAISKMLIYACVLNQLDIALTVAASLSVQSPFTNRSFRDSDCIHGRQHLLSDMGCPFTLIRVYREWLRVRHEGVEDTRRWTRRLGIEEARLYEITKLRRQFREILEQNELVPRREEREWAALSSRERRLLVGEKRKLYELKKRAGHEGKRTKVLREGQHFDTIMERNREEESHILANAQEQIQHLEFSLVTGGKGMERELASHRLDDNVATELKLVLAAGLYPQFGVVDPTNNFREGHDQFAHTPSKPFVVLHPNSALGQRPEVLRLDDLDSEGHSAQHQLIYFGLLLETTKPYLCNSCRIPASFLLVIARNITCVSPSVLCCDGFVEFHFVKARHCDDSLAFACRVRSLFLQSLEHKLRSDDYGDCRELERLIIKFARLQHPFSIRRRIDPPRSMEYGVFTADGMSHPLSASVVPTADGHGILDAVAEDEEDAELDEQLDRRKAEEEQQQRTKGREYFCDICGRTIWFADNVQAIKHKKGHQQKEEEEKPKQDKDGERILN</sequence>
<feature type="region of interest" description="Disordered" evidence="5">
    <location>
        <begin position="1058"/>
        <end position="1082"/>
    </location>
</feature>
<dbReference type="InterPro" id="IPR007502">
    <property type="entry name" value="Helicase-assoc_dom"/>
</dbReference>
<dbReference type="PANTHER" id="PTHR18934:SF221">
    <property type="entry name" value="ATP-DEPENDENT RNA HELICASE DHX34-RELATED"/>
    <property type="match status" value="1"/>
</dbReference>
<dbReference type="Gene3D" id="1.20.120.1080">
    <property type="match status" value="1"/>
</dbReference>
<keyword evidence="9" id="KW-1185">Reference proteome</keyword>
<evidence type="ECO:0000256" key="2">
    <source>
        <dbReference type="ARBA" id="ARBA00022801"/>
    </source>
</evidence>
<protein>
    <recommendedName>
        <fullName evidence="10">ATP-dependent RNA helicase DHX34</fullName>
    </recommendedName>
</protein>
<reference evidence="8 9" key="1">
    <citation type="submission" date="2024-10" db="EMBL/GenBank/DDBJ databases">
        <authorList>
            <person name="Kim D."/>
        </authorList>
    </citation>
    <scope>NUCLEOTIDE SEQUENCE [LARGE SCALE GENOMIC DNA]</scope>
    <source>
        <strain evidence="8">BH-2024</strain>
    </source>
</reference>
<evidence type="ECO:0000259" key="6">
    <source>
        <dbReference type="PROSITE" id="PS51192"/>
    </source>
</evidence>
<evidence type="ECO:0000256" key="3">
    <source>
        <dbReference type="ARBA" id="ARBA00022806"/>
    </source>
</evidence>
<comment type="caution">
    <text evidence="8">The sequence shown here is derived from an EMBL/GenBank/DDBJ whole genome shotgun (WGS) entry which is preliminary data.</text>
</comment>
<evidence type="ECO:0000259" key="7">
    <source>
        <dbReference type="PROSITE" id="PS51194"/>
    </source>
</evidence>
<evidence type="ECO:0000256" key="5">
    <source>
        <dbReference type="SAM" id="MobiDB-lite"/>
    </source>
</evidence>
<dbReference type="Pfam" id="PF21010">
    <property type="entry name" value="HA2_C"/>
    <property type="match status" value="1"/>
</dbReference>
<evidence type="ECO:0000313" key="9">
    <source>
        <dbReference type="Proteomes" id="UP001620626"/>
    </source>
</evidence>